<evidence type="ECO:0000259" key="7">
    <source>
        <dbReference type="Pfam" id="PF25954"/>
    </source>
</evidence>
<dbReference type="PANTHER" id="PTHR30158">
    <property type="entry name" value="ACRA/E-RELATED COMPONENT OF DRUG EFFLUX TRANSPORTER"/>
    <property type="match status" value="1"/>
</dbReference>
<evidence type="ECO:0000313" key="10">
    <source>
        <dbReference type="Proteomes" id="UP000053464"/>
    </source>
</evidence>
<dbReference type="AlphaFoldDB" id="A0A0G9MT32"/>
<dbReference type="Pfam" id="PF25954">
    <property type="entry name" value="Beta-barrel_RND_2"/>
    <property type="match status" value="1"/>
</dbReference>
<dbReference type="InterPro" id="IPR058624">
    <property type="entry name" value="MdtA-like_HH"/>
</dbReference>
<feature type="domain" description="Multidrug resistance protein MdtA-like C-terminal permuted SH3" evidence="8">
    <location>
        <begin position="317"/>
        <end position="376"/>
    </location>
</feature>
<dbReference type="Pfam" id="PF25876">
    <property type="entry name" value="HH_MFP_RND"/>
    <property type="match status" value="1"/>
</dbReference>
<gene>
    <name evidence="9" type="ORF">AAW00_12365</name>
</gene>
<evidence type="ECO:0000256" key="2">
    <source>
        <dbReference type="ARBA" id="ARBA00009477"/>
    </source>
</evidence>
<dbReference type="Proteomes" id="UP000053464">
    <property type="component" value="Unassembled WGS sequence"/>
</dbReference>
<feature type="region of interest" description="Disordered" evidence="3">
    <location>
        <begin position="393"/>
        <end position="418"/>
    </location>
</feature>
<sequence>MEWVEAPRAPAESEVVADERKSRRGWFVAALLAAIAVAAWWMSGGSPAPAAPPVATVTVAQPLERQITEWDEFVGRFSATNTVEVRPQVSGQIVRVHFTDGQYVRRGAPLFTIDARTFRAALAEAQAQEAGASSALALSQANLARAERLVAEDAVAATEIDRLRAEVRAGQAALQAARAAVASRTIDVGFTTVRAPISGRISDRRIDAGNLVSGGGAAATLLTTINAVDPVYFEFTGSEALYLKAQREGFSRGTAVEIRLADEPDYRWHGTLDFTDNGLDAASGTIRARAVVANEGGLLAPGLFGRMRLATGGTRAALLVPDTAIVTDQTRKQVLVVGDDGTVAARTVELGPQVNGLRVIESGLRVSDRVIITGLQMAVPGQQVRAEAGRITPGAVRPDDAASPAKPVSRAASATLTN</sequence>
<dbReference type="PANTHER" id="PTHR30158:SF10">
    <property type="entry name" value="CATION EFFLUX PUMP"/>
    <property type="match status" value="1"/>
</dbReference>
<keyword evidence="10" id="KW-1185">Reference proteome</keyword>
<dbReference type="EMBL" id="LBHB01000003">
    <property type="protein sequence ID" value="KLE33942.1"/>
    <property type="molecule type" value="Genomic_DNA"/>
</dbReference>
<protein>
    <submittedName>
        <fullName evidence="9">Secretion protein HylD</fullName>
    </submittedName>
</protein>
<dbReference type="STRING" id="1581420.AAW00_12365"/>
<feature type="domain" description="Multidrug resistance protein MdtA-like barrel-sandwich hybrid" evidence="6">
    <location>
        <begin position="81"/>
        <end position="223"/>
    </location>
</feature>
<accession>A0A0G9MT32</accession>
<dbReference type="Pfam" id="PF25917">
    <property type="entry name" value="BSH_RND"/>
    <property type="match status" value="1"/>
</dbReference>
<dbReference type="GO" id="GO:0046677">
    <property type="term" value="P:response to antibiotic"/>
    <property type="evidence" value="ECO:0007669"/>
    <property type="project" value="TreeGrafter"/>
</dbReference>
<dbReference type="GO" id="GO:0005886">
    <property type="term" value="C:plasma membrane"/>
    <property type="evidence" value="ECO:0007669"/>
    <property type="project" value="TreeGrafter"/>
</dbReference>
<dbReference type="Gene3D" id="2.40.50.100">
    <property type="match status" value="1"/>
</dbReference>
<dbReference type="InterPro" id="IPR058627">
    <property type="entry name" value="MdtA-like_C"/>
</dbReference>
<evidence type="ECO:0000259" key="5">
    <source>
        <dbReference type="Pfam" id="PF25876"/>
    </source>
</evidence>
<name>A0A0G9MT32_9SPHN</name>
<evidence type="ECO:0000313" key="9">
    <source>
        <dbReference type="EMBL" id="KLE33942.1"/>
    </source>
</evidence>
<dbReference type="Gene3D" id="1.10.287.470">
    <property type="entry name" value="Helix hairpin bin"/>
    <property type="match status" value="1"/>
</dbReference>
<dbReference type="GO" id="GO:0030313">
    <property type="term" value="C:cell envelope"/>
    <property type="evidence" value="ECO:0007669"/>
    <property type="project" value="UniProtKB-SubCell"/>
</dbReference>
<feature type="domain" description="Multidrug resistance protein MdtA-like alpha-helical hairpin" evidence="5">
    <location>
        <begin position="122"/>
        <end position="191"/>
    </location>
</feature>
<evidence type="ECO:0000256" key="3">
    <source>
        <dbReference type="SAM" id="MobiDB-lite"/>
    </source>
</evidence>
<organism evidence="9 10">
    <name type="scientific">Aurantiacibacter luteus</name>
    <dbReference type="NCBI Taxonomy" id="1581420"/>
    <lineage>
        <taxon>Bacteria</taxon>
        <taxon>Pseudomonadati</taxon>
        <taxon>Pseudomonadota</taxon>
        <taxon>Alphaproteobacteria</taxon>
        <taxon>Sphingomonadales</taxon>
        <taxon>Erythrobacteraceae</taxon>
        <taxon>Aurantiacibacter</taxon>
    </lineage>
</organism>
<evidence type="ECO:0000256" key="4">
    <source>
        <dbReference type="SAM" id="Phobius"/>
    </source>
</evidence>
<keyword evidence="4" id="KW-0812">Transmembrane</keyword>
<evidence type="ECO:0000256" key="1">
    <source>
        <dbReference type="ARBA" id="ARBA00004196"/>
    </source>
</evidence>
<feature type="transmembrane region" description="Helical" evidence="4">
    <location>
        <begin position="25"/>
        <end position="43"/>
    </location>
</feature>
<feature type="domain" description="CusB-like beta-barrel" evidence="7">
    <location>
        <begin position="244"/>
        <end position="311"/>
    </location>
</feature>
<dbReference type="InterPro" id="IPR006143">
    <property type="entry name" value="RND_pump_MFP"/>
</dbReference>
<evidence type="ECO:0000259" key="6">
    <source>
        <dbReference type="Pfam" id="PF25917"/>
    </source>
</evidence>
<keyword evidence="4" id="KW-1133">Transmembrane helix</keyword>
<reference evidence="9 10" key="1">
    <citation type="submission" date="2015-04" db="EMBL/GenBank/DDBJ databases">
        <title>The draft genome sequence of Erythrobacter luteus KA37.</title>
        <authorList>
            <person name="Zhuang L."/>
            <person name="Liu Y."/>
            <person name="Shao Z."/>
        </authorList>
    </citation>
    <scope>NUCLEOTIDE SEQUENCE [LARGE SCALE GENOMIC DNA]</scope>
    <source>
        <strain evidence="9 10">KA37</strain>
    </source>
</reference>
<comment type="similarity">
    <text evidence="2">Belongs to the membrane fusion protein (MFP) (TC 8.A.1) family.</text>
</comment>
<dbReference type="GO" id="GO:0022857">
    <property type="term" value="F:transmembrane transporter activity"/>
    <property type="evidence" value="ECO:0007669"/>
    <property type="project" value="InterPro"/>
</dbReference>
<dbReference type="NCBIfam" id="TIGR01730">
    <property type="entry name" value="RND_mfp"/>
    <property type="match status" value="1"/>
</dbReference>
<comment type="subcellular location">
    <subcellularLocation>
        <location evidence="1">Cell envelope</location>
    </subcellularLocation>
</comment>
<dbReference type="SUPFAM" id="SSF111369">
    <property type="entry name" value="HlyD-like secretion proteins"/>
    <property type="match status" value="1"/>
</dbReference>
<keyword evidence="4" id="KW-0472">Membrane</keyword>
<dbReference type="Pfam" id="PF25967">
    <property type="entry name" value="RND-MFP_C"/>
    <property type="match status" value="1"/>
</dbReference>
<dbReference type="InterPro" id="IPR058792">
    <property type="entry name" value="Beta-barrel_RND_2"/>
</dbReference>
<dbReference type="Gene3D" id="2.40.420.20">
    <property type="match status" value="1"/>
</dbReference>
<dbReference type="FunFam" id="2.40.420.20:FF:000001">
    <property type="entry name" value="Efflux RND transporter periplasmic adaptor subunit"/>
    <property type="match status" value="1"/>
</dbReference>
<evidence type="ECO:0000259" key="8">
    <source>
        <dbReference type="Pfam" id="PF25967"/>
    </source>
</evidence>
<comment type="caution">
    <text evidence="9">The sequence shown here is derived from an EMBL/GenBank/DDBJ whole genome shotgun (WGS) entry which is preliminary data.</text>
</comment>
<dbReference type="PATRIC" id="fig|1581420.6.peg.2525"/>
<dbReference type="InterPro" id="IPR058625">
    <property type="entry name" value="MdtA-like_BSH"/>
</dbReference>
<dbReference type="Gene3D" id="2.40.30.170">
    <property type="match status" value="1"/>
</dbReference>
<proteinExistence type="inferred from homology"/>